<dbReference type="InterPro" id="IPR050879">
    <property type="entry name" value="Acyltransferase_3"/>
</dbReference>
<feature type="transmembrane region" description="Helical" evidence="1">
    <location>
        <begin position="166"/>
        <end position="186"/>
    </location>
</feature>
<dbReference type="HOGENOM" id="CLU_005679_10_2_3"/>
<feature type="transmembrane region" description="Helical" evidence="1">
    <location>
        <begin position="269"/>
        <end position="287"/>
    </location>
</feature>
<feature type="transmembrane region" description="Helical" evidence="1">
    <location>
        <begin position="340"/>
        <end position="363"/>
    </location>
</feature>
<evidence type="ECO:0000259" key="2">
    <source>
        <dbReference type="Pfam" id="PF01757"/>
    </source>
</evidence>
<dbReference type="PANTHER" id="PTHR23028:SF53">
    <property type="entry name" value="ACYL_TRANSF_3 DOMAIN-CONTAINING PROTEIN"/>
    <property type="match status" value="1"/>
</dbReference>
<protein>
    <submittedName>
        <fullName evidence="3">Acyltransferase 3</fullName>
    </submittedName>
</protein>
<feature type="transmembrane region" description="Helical" evidence="1">
    <location>
        <begin position="137"/>
        <end position="159"/>
    </location>
</feature>
<evidence type="ECO:0000313" key="3">
    <source>
        <dbReference type="EMBL" id="ACL42916.1"/>
    </source>
</evidence>
<dbReference type="InterPro" id="IPR002656">
    <property type="entry name" value="Acyl_transf_3_dom"/>
</dbReference>
<dbReference type="eggNOG" id="COG1835">
    <property type="taxonomic scope" value="Bacteria"/>
</dbReference>
<dbReference type="GO" id="GO:0016747">
    <property type="term" value="F:acyltransferase activity, transferring groups other than amino-acyl groups"/>
    <property type="evidence" value="ECO:0007669"/>
    <property type="project" value="InterPro"/>
</dbReference>
<evidence type="ECO:0000256" key="1">
    <source>
        <dbReference type="SAM" id="Phobius"/>
    </source>
</evidence>
<dbReference type="PANTHER" id="PTHR23028">
    <property type="entry name" value="ACETYLTRANSFERASE"/>
    <property type="match status" value="1"/>
</dbReference>
<feature type="transmembrane region" description="Helical" evidence="1">
    <location>
        <begin position="36"/>
        <end position="55"/>
    </location>
</feature>
<dbReference type="GO" id="GO:0000271">
    <property type="term" value="P:polysaccharide biosynthetic process"/>
    <property type="evidence" value="ECO:0007669"/>
    <property type="project" value="TreeGrafter"/>
</dbReference>
<feature type="transmembrane region" description="Helical" evidence="1">
    <location>
        <begin position="192"/>
        <end position="212"/>
    </location>
</feature>
<organism evidence="3">
    <name type="scientific">Cyanothece sp. (strain PCC 7425 / ATCC 29141)</name>
    <dbReference type="NCBI Taxonomy" id="395961"/>
    <lineage>
        <taxon>Bacteria</taxon>
        <taxon>Bacillati</taxon>
        <taxon>Cyanobacteriota</taxon>
        <taxon>Cyanophyceae</taxon>
        <taxon>Gomontiellales</taxon>
        <taxon>Cyanothecaceae</taxon>
        <taxon>Cyanothece</taxon>
    </lineage>
</organism>
<dbReference type="EMBL" id="CP001344">
    <property type="protein sequence ID" value="ACL42916.1"/>
    <property type="molecule type" value="Genomic_DNA"/>
</dbReference>
<dbReference type="GO" id="GO:0016020">
    <property type="term" value="C:membrane"/>
    <property type="evidence" value="ECO:0007669"/>
    <property type="project" value="TreeGrafter"/>
</dbReference>
<keyword evidence="1" id="KW-0812">Transmembrane</keyword>
<name>B8HTZ6_CYAP4</name>
<feature type="transmembrane region" description="Helical" evidence="1">
    <location>
        <begin position="12"/>
        <end position="30"/>
    </location>
</feature>
<gene>
    <name evidence="3" type="ordered locus">Cyan7425_0525</name>
</gene>
<feature type="transmembrane region" description="Helical" evidence="1">
    <location>
        <begin position="307"/>
        <end position="328"/>
    </location>
</feature>
<keyword evidence="1" id="KW-1133">Transmembrane helix</keyword>
<dbReference type="STRING" id="395961.Cyan7425_0525"/>
<reference evidence="3" key="1">
    <citation type="submission" date="2009-01" db="EMBL/GenBank/DDBJ databases">
        <title>Complete sequence of chromosome Cyanothece sp. PCC 7425.</title>
        <authorList>
            <consortium name="US DOE Joint Genome Institute"/>
            <person name="Lucas S."/>
            <person name="Copeland A."/>
            <person name="Lapidus A."/>
            <person name="Glavina del Rio T."/>
            <person name="Dalin E."/>
            <person name="Tice H."/>
            <person name="Bruce D."/>
            <person name="Goodwin L."/>
            <person name="Pitluck S."/>
            <person name="Sims D."/>
            <person name="Meineke L."/>
            <person name="Brettin T."/>
            <person name="Detter J.C."/>
            <person name="Han C."/>
            <person name="Larimer F."/>
            <person name="Land M."/>
            <person name="Hauser L."/>
            <person name="Kyrpides N."/>
            <person name="Ovchinnikova G."/>
            <person name="Liberton M."/>
            <person name="Stoeckel J."/>
            <person name="Banerjee A."/>
            <person name="Singh A."/>
            <person name="Page L."/>
            <person name="Sato H."/>
            <person name="Zhao L."/>
            <person name="Sherman L."/>
            <person name="Pakrasi H."/>
            <person name="Richardson P."/>
        </authorList>
    </citation>
    <scope>NUCLEOTIDE SEQUENCE</scope>
    <source>
        <strain evidence="3">PCC 7425</strain>
    </source>
</reference>
<dbReference type="Pfam" id="PF01757">
    <property type="entry name" value="Acyl_transf_3"/>
    <property type="match status" value="1"/>
</dbReference>
<dbReference type="AlphaFoldDB" id="B8HTZ6"/>
<dbReference type="OrthoDB" id="572802at2"/>
<keyword evidence="3" id="KW-0012">Acyltransferase</keyword>
<sequence length="583" mass="67481">MKFVETSSYRKDIDGLRAIAVIAVILFHFGALPNGYLGVDVFFVISGYLITSIIARELNENRFSIFNFYIRRTRRILPLTLFLVFVSLAIGVFVMLPDDLENLAQSVVATNLFSNNVLQAITTRNYWDVVNEFKPLIHTWSLGVEEQYYIIYPILLFWVSKYHKKLLLPTLIILSIASLVLYFSPFEQHEKFYYLPFRFFELTFGGIAALSLRDKVIAHNYALFFVVGLILILCMNLSFLPSQYTLLITVMLTLGIIITANNKDRMSSIILQNQVSVAIGLISFSLYMWHQIILSYTRYFVVQKPEILHLSVIFFLTILLSTITYNVIEKPFRNKNSIRIGILLSILGLLFTITTLFSLYIYWKGGVMKDVPELAISKSDAKRNIHEYYNSRIYSYDKPFGNNPSQIKVLVIGNSFGRDWANILLESNFNRNIDLSYYDPLDNLDSQSRIKDADIIFYSTATKEDVKKLGIDEYKLFIVGTKNFGINSGYFYNYSGNDYFSQRTLMEDGYLAYNNKLKSEWGDRYIDLIGKIMDKNHTVPVFTPDNMFISQDCRHLTKAGARYFASLFENELSSFFDKNHNKR</sequence>
<keyword evidence="3" id="KW-0808">Transferase</keyword>
<feature type="transmembrane region" description="Helical" evidence="1">
    <location>
        <begin position="76"/>
        <end position="96"/>
    </location>
</feature>
<feature type="transmembrane region" description="Helical" evidence="1">
    <location>
        <begin position="244"/>
        <end position="262"/>
    </location>
</feature>
<keyword evidence="1" id="KW-0472">Membrane</keyword>
<dbReference type="KEGG" id="cyn:Cyan7425_0525"/>
<feature type="domain" description="Acyltransferase 3" evidence="2">
    <location>
        <begin position="11"/>
        <end position="325"/>
    </location>
</feature>
<accession>B8HTZ6</accession>
<feature type="transmembrane region" description="Helical" evidence="1">
    <location>
        <begin position="221"/>
        <end position="238"/>
    </location>
</feature>
<proteinExistence type="predicted"/>